<dbReference type="AlphaFoldDB" id="A0A1A6XXM9"/>
<dbReference type="InterPro" id="IPR002545">
    <property type="entry name" value="CheW-lke_dom"/>
</dbReference>
<dbReference type="OrthoDB" id="6046067at2"/>
<dbReference type="RefSeq" id="WP_065199080.1">
    <property type="nucleotide sequence ID" value="NZ_LYVJ01000006.1"/>
</dbReference>
<sequence length="155" mass="16194">MPVSACPPSDARPSPASLFEIIIVRAGTELFAVDVQAAVEIRGPETFGHPDHRGGPTVEIRGQPLRVADLRRMSGQPAFDGGSPAMLLINAGTTPLALAVDEVLEIETPGPDPDTPEPATGRPFDFCNGRVWLGPARSAALIKPDALLAALALQS</sequence>
<dbReference type="SMART" id="SM00260">
    <property type="entry name" value="CheW"/>
    <property type="match status" value="1"/>
</dbReference>
<evidence type="ECO:0000313" key="3">
    <source>
        <dbReference type="Proteomes" id="UP000092256"/>
    </source>
</evidence>
<dbReference type="InterPro" id="IPR036061">
    <property type="entry name" value="CheW-like_dom_sf"/>
</dbReference>
<dbReference type="GO" id="GO:0007165">
    <property type="term" value="P:signal transduction"/>
    <property type="evidence" value="ECO:0007669"/>
    <property type="project" value="InterPro"/>
</dbReference>
<evidence type="ECO:0000313" key="2">
    <source>
        <dbReference type="EMBL" id="OBU67331.1"/>
    </source>
</evidence>
<protein>
    <submittedName>
        <fullName evidence="2">Chemotaxis protein CheW</fullName>
    </submittedName>
</protein>
<dbReference type="PROSITE" id="PS50851">
    <property type="entry name" value="CHEW"/>
    <property type="match status" value="1"/>
</dbReference>
<dbReference type="Pfam" id="PF01584">
    <property type="entry name" value="CheW"/>
    <property type="match status" value="1"/>
</dbReference>
<reference evidence="2 3" key="1">
    <citation type="submission" date="2016-05" db="EMBL/GenBank/DDBJ databases">
        <title>Draft Genome Sequences of Stenotrophomonas maltophilia Strains Sm32COP, Sm41DVV, Sm46PAILV, SmF3, SmF22, SmSOFb1 and SmCVFa1, Isolated from Different Manures, in France.</title>
        <authorList>
            <person name="Nazaret S."/>
            <person name="Bodilis J."/>
        </authorList>
    </citation>
    <scope>NUCLEOTIDE SEQUENCE [LARGE SCALE GENOMIC DNA]</scope>
    <source>
        <strain evidence="2 3">Sm46PAILV</strain>
    </source>
</reference>
<proteinExistence type="predicted"/>
<comment type="caution">
    <text evidence="2">The sequence shown here is derived from an EMBL/GenBank/DDBJ whole genome shotgun (WGS) entry which is preliminary data.</text>
</comment>
<dbReference type="Proteomes" id="UP000092256">
    <property type="component" value="Unassembled WGS sequence"/>
</dbReference>
<dbReference type="EMBL" id="LYVJ01000006">
    <property type="protein sequence ID" value="OBU67331.1"/>
    <property type="molecule type" value="Genomic_DNA"/>
</dbReference>
<organism evidence="2 3">
    <name type="scientific">Stenotrophomonas maltophilia</name>
    <name type="common">Pseudomonas maltophilia</name>
    <name type="synonym">Xanthomonas maltophilia</name>
    <dbReference type="NCBI Taxonomy" id="40324"/>
    <lineage>
        <taxon>Bacteria</taxon>
        <taxon>Pseudomonadati</taxon>
        <taxon>Pseudomonadota</taxon>
        <taxon>Gammaproteobacteria</taxon>
        <taxon>Lysobacterales</taxon>
        <taxon>Lysobacteraceae</taxon>
        <taxon>Stenotrophomonas</taxon>
        <taxon>Stenotrophomonas maltophilia group</taxon>
    </lineage>
</organism>
<name>A0A1A6XXM9_STEMA</name>
<gene>
    <name evidence="2" type="ORF">A9K58_09100</name>
</gene>
<feature type="domain" description="CheW-like" evidence="1">
    <location>
        <begin position="18"/>
        <end position="153"/>
    </location>
</feature>
<dbReference type="SUPFAM" id="SSF50341">
    <property type="entry name" value="CheW-like"/>
    <property type="match status" value="1"/>
</dbReference>
<evidence type="ECO:0000259" key="1">
    <source>
        <dbReference type="PROSITE" id="PS50851"/>
    </source>
</evidence>
<accession>A0A1A6XXM9</accession>
<dbReference type="GO" id="GO:0006935">
    <property type="term" value="P:chemotaxis"/>
    <property type="evidence" value="ECO:0007669"/>
    <property type="project" value="InterPro"/>
</dbReference>